<proteinExistence type="predicted"/>
<dbReference type="Proteomes" id="UP000774326">
    <property type="component" value="Unassembled WGS sequence"/>
</dbReference>
<name>A0A9P8Q4Z9_WICPI</name>
<protein>
    <submittedName>
        <fullName evidence="1">Uncharacterized protein</fullName>
    </submittedName>
</protein>
<keyword evidence="2" id="KW-1185">Reference proteome</keyword>
<accession>A0A9P8Q4Z9</accession>
<reference evidence="1" key="2">
    <citation type="submission" date="2021-01" db="EMBL/GenBank/DDBJ databases">
        <authorList>
            <person name="Schikora-Tamarit M.A."/>
        </authorList>
    </citation>
    <scope>NUCLEOTIDE SEQUENCE</scope>
    <source>
        <strain evidence="1">CBS2887</strain>
    </source>
</reference>
<gene>
    <name evidence="1" type="ORF">WICPIJ_005815</name>
</gene>
<sequence>MVDSISAICFAKVSLFLISSFKLSEVMDLVVFNLVISLEISVCSASRDLRLLDLALIFCFLALVVSRSSFKLLTSDAKRSIKSLELLNSLFNSSNLSLMLKYLSFQTL</sequence>
<evidence type="ECO:0000313" key="2">
    <source>
        <dbReference type="Proteomes" id="UP000774326"/>
    </source>
</evidence>
<evidence type="ECO:0000313" key="1">
    <source>
        <dbReference type="EMBL" id="KAH3683202.1"/>
    </source>
</evidence>
<organism evidence="1 2">
    <name type="scientific">Wickerhamomyces pijperi</name>
    <name type="common">Yeast</name>
    <name type="synonym">Pichia pijperi</name>
    <dbReference type="NCBI Taxonomy" id="599730"/>
    <lineage>
        <taxon>Eukaryota</taxon>
        <taxon>Fungi</taxon>
        <taxon>Dikarya</taxon>
        <taxon>Ascomycota</taxon>
        <taxon>Saccharomycotina</taxon>
        <taxon>Saccharomycetes</taxon>
        <taxon>Phaffomycetales</taxon>
        <taxon>Wickerhamomycetaceae</taxon>
        <taxon>Wickerhamomyces</taxon>
    </lineage>
</organism>
<dbReference type="AlphaFoldDB" id="A0A9P8Q4Z9"/>
<dbReference type="EMBL" id="JAEUBG010003209">
    <property type="protein sequence ID" value="KAH3683202.1"/>
    <property type="molecule type" value="Genomic_DNA"/>
</dbReference>
<comment type="caution">
    <text evidence="1">The sequence shown here is derived from an EMBL/GenBank/DDBJ whole genome shotgun (WGS) entry which is preliminary data.</text>
</comment>
<reference evidence="1" key="1">
    <citation type="journal article" date="2021" name="Open Biol.">
        <title>Shared evolutionary footprints suggest mitochondrial oxidative damage underlies multiple complex I losses in fungi.</title>
        <authorList>
            <person name="Schikora-Tamarit M.A."/>
            <person name="Marcet-Houben M."/>
            <person name="Nosek J."/>
            <person name="Gabaldon T."/>
        </authorList>
    </citation>
    <scope>NUCLEOTIDE SEQUENCE</scope>
    <source>
        <strain evidence="1">CBS2887</strain>
    </source>
</reference>